<feature type="region of interest" description="Disordered" evidence="1">
    <location>
        <begin position="1"/>
        <end position="26"/>
    </location>
</feature>
<protein>
    <recommendedName>
        <fullName evidence="4">Pre-mRNA-splicing factor SLU7</fullName>
    </recommendedName>
</protein>
<gene>
    <name evidence="2" type="ORF">ACJIZ3_024916</name>
</gene>
<accession>A0ABD3TVR1</accession>
<feature type="compositionally biased region" description="Basic and acidic residues" evidence="1">
    <location>
        <begin position="1"/>
        <end position="11"/>
    </location>
</feature>
<evidence type="ECO:0000313" key="3">
    <source>
        <dbReference type="Proteomes" id="UP001634393"/>
    </source>
</evidence>
<evidence type="ECO:0008006" key="4">
    <source>
        <dbReference type="Google" id="ProtNLM"/>
    </source>
</evidence>
<name>A0ABD3TVR1_9LAMI</name>
<reference evidence="2 3" key="1">
    <citation type="submission" date="2024-12" db="EMBL/GenBank/DDBJ databases">
        <title>The unique morphological basis and parallel evolutionary history of personate flowers in Penstemon.</title>
        <authorList>
            <person name="Depatie T.H."/>
            <person name="Wessinger C.A."/>
        </authorList>
    </citation>
    <scope>NUCLEOTIDE SEQUENCE [LARGE SCALE GENOMIC DNA]</scope>
    <source>
        <strain evidence="2">WTNN_2</strain>
        <tissue evidence="2">Leaf</tissue>
    </source>
</reference>
<dbReference type="AlphaFoldDB" id="A0ABD3TVR1"/>
<sequence>MRANIARKEASEEAPSQAEEKRLATWGSEVPDDLVIDQKKLAEALQKEDERRREERDERKRKYNVKWNDEVTPEDMEAFRMKRIHHDDPMKEFLH</sequence>
<organism evidence="2 3">
    <name type="scientific">Penstemon smallii</name>
    <dbReference type="NCBI Taxonomy" id="265156"/>
    <lineage>
        <taxon>Eukaryota</taxon>
        <taxon>Viridiplantae</taxon>
        <taxon>Streptophyta</taxon>
        <taxon>Embryophyta</taxon>
        <taxon>Tracheophyta</taxon>
        <taxon>Spermatophyta</taxon>
        <taxon>Magnoliopsida</taxon>
        <taxon>eudicotyledons</taxon>
        <taxon>Gunneridae</taxon>
        <taxon>Pentapetalae</taxon>
        <taxon>asterids</taxon>
        <taxon>lamiids</taxon>
        <taxon>Lamiales</taxon>
        <taxon>Plantaginaceae</taxon>
        <taxon>Cheloneae</taxon>
        <taxon>Penstemon</taxon>
    </lineage>
</organism>
<evidence type="ECO:0000313" key="2">
    <source>
        <dbReference type="EMBL" id="KAL3840325.1"/>
    </source>
</evidence>
<dbReference type="EMBL" id="JBJXBP010000003">
    <property type="protein sequence ID" value="KAL3840325.1"/>
    <property type="molecule type" value="Genomic_DNA"/>
</dbReference>
<comment type="caution">
    <text evidence="2">The sequence shown here is derived from an EMBL/GenBank/DDBJ whole genome shotgun (WGS) entry which is preliminary data.</text>
</comment>
<keyword evidence="3" id="KW-1185">Reference proteome</keyword>
<proteinExistence type="predicted"/>
<dbReference type="Proteomes" id="UP001634393">
    <property type="component" value="Unassembled WGS sequence"/>
</dbReference>
<evidence type="ECO:0000256" key="1">
    <source>
        <dbReference type="SAM" id="MobiDB-lite"/>
    </source>
</evidence>